<dbReference type="KEGG" id="bnn:FOA43_004328"/>
<protein>
    <recommendedName>
        <fullName evidence="10">RRM domain-containing protein</fullName>
    </recommendedName>
</protein>
<dbReference type="Gene3D" id="3.30.70.330">
    <property type="match status" value="1"/>
</dbReference>
<feature type="region of interest" description="Disordered" evidence="9">
    <location>
        <begin position="728"/>
        <end position="747"/>
    </location>
</feature>
<evidence type="ECO:0000256" key="6">
    <source>
        <dbReference type="ARBA" id="ARBA00062407"/>
    </source>
</evidence>
<evidence type="ECO:0000256" key="1">
    <source>
        <dbReference type="ARBA" id="ARBA00004496"/>
    </source>
</evidence>
<keyword evidence="12" id="KW-1185">Reference proteome</keyword>
<evidence type="ECO:0000256" key="5">
    <source>
        <dbReference type="ARBA" id="ARBA00055199"/>
    </source>
</evidence>
<dbReference type="GO" id="GO:0071014">
    <property type="term" value="C:post-mRNA release spliceosomal complex"/>
    <property type="evidence" value="ECO:0007669"/>
    <property type="project" value="UniProtKB-ARBA"/>
</dbReference>
<dbReference type="SUPFAM" id="SSF54928">
    <property type="entry name" value="RNA-binding domain, RBD"/>
    <property type="match status" value="1"/>
</dbReference>
<dbReference type="GeneID" id="62197728"/>
<evidence type="ECO:0000256" key="3">
    <source>
        <dbReference type="ARBA" id="ARBA00022553"/>
    </source>
</evidence>
<dbReference type="Proteomes" id="UP000662931">
    <property type="component" value="Chromosome 4"/>
</dbReference>
<evidence type="ECO:0000313" key="11">
    <source>
        <dbReference type="EMBL" id="QPG76934.1"/>
    </source>
</evidence>
<dbReference type="Pfam" id="PF00076">
    <property type="entry name" value="RRM_1"/>
    <property type="match status" value="1"/>
</dbReference>
<gene>
    <name evidence="11" type="ORF">FOA43_004328</name>
</gene>
<dbReference type="AlphaFoldDB" id="A0A875SE44"/>
<dbReference type="GO" id="GO:0003723">
    <property type="term" value="F:RNA binding"/>
    <property type="evidence" value="ECO:0007669"/>
    <property type="project" value="UniProtKB-UniRule"/>
</dbReference>
<dbReference type="InterPro" id="IPR034186">
    <property type="entry name" value="PIN4-like_RRM"/>
</dbReference>
<evidence type="ECO:0000259" key="10">
    <source>
        <dbReference type="PROSITE" id="PS50102"/>
    </source>
</evidence>
<feature type="region of interest" description="Disordered" evidence="9">
    <location>
        <begin position="266"/>
        <end position="316"/>
    </location>
</feature>
<dbReference type="InterPro" id="IPR012677">
    <property type="entry name" value="Nucleotide-bd_a/b_plait_sf"/>
</dbReference>
<keyword evidence="4 7" id="KW-0694">RNA-binding</keyword>
<feature type="coiled-coil region" evidence="8">
    <location>
        <begin position="208"/>
        <end position="242"/>
    </location>
</feature>
<dbReference type="InterPro" id="IPR035979">
    <property type="entry name" value="RBD_domain_sf"/>
</dbReference>
<feature type="compositionally biased region" description="Basic and acidic residues" evidence="9">
    <location>
        <begin position="407"/>
        <end position="426"/>
    </location>
</feature>
<keyword evidence="3" id="KW-0597">Phosphoprotein</keyword>
<evidence type="ECO:0000256" key="7">
    <source>
        <dbReference type="PROSITE-ProRule" id="PRU00176"/>
    </source>
</evidence>
<keyword evidence="2" id="KW-0963">Cytoplasm</keyword>
<proteinExistence type="predicted"/>
<evidence type="ECO:0000313" key="12">
    <source>
        <dbReference type="Proteomes" id="UP000662931"/>
    </source>
</evidence>
<feature type="compositionally biased region" description="Polar residues" evidence="9">
    <location>
        <begin position="1"/>
        <end position="17"/>
    </location>
</feature>
<feature type="compositionally biased region" description="Polar residues" evidence="9">
    <location>
        <begin position="134"/>
        <end position="153"/>
    </location>
</feature>
<evidence type="ECO:0000256" key="2">
    <source>
        <dbReference type="ARBA" id="ARBA00022490"/>
    </source>
</evidence>
<comment type="subunit">
    <text evidence="6">Interacts with csx1.</text>
</comment>
<dbReference type="SMART" id="SM00360">
    <property type="entry name" value="RRM"/>
    <property type="match status" value="1"/>
</dbReference>
<evidence type="ECO:0000256" key="8">
    <source>
        <dbReference type="SAM" id="Coils"/>
    </source>
</evidence>
<comment type="function">
    <text evidence="5">Regulates global gene expression after oxidative stress. Interacts and stabilizes mRNAs and may regulate their transition between different cytoplasmic components after oxidative stress.</text>
</comment>
<dbReference type="RefSeq" id="XP_038780499.1">
    <property type="nucleotide sequence ID" value="XM_038924571.1"/>
</dbReference>
<dbReference type="InterPro" id="IPR000504">
    <property type="entry name" value="RRM_dom"/>
</dbReference>
<feature type="domain" description="RRM" evidence="10">
    <location>
        <begin position="323"/>
        <end position="401"/>
    </location>
</feature>
<dbReference type="FunFam" id="3.30.70.330:FF:000183">
    <property type="entry name" value="R3H domain containing protein"/>
    <property type="match status" value="1"/>
</dbReference>
<keyword evidence="8" id="KW-0175">Coiled coil</keyword>
<dbReference type="PROSITE" id="PS50102">
    <property type="entry name" value="RRM"/>
    <property type="match status" value="1"/>
</dbReference>
<comment type="subcellular location">
    <subcellularLocation>
        <location evidence="1">Cytoplasm</location>
    </subcellularLocation>
</comment>
<reference evidence="11" key="1">
    <citation type="submission" date="2020-10" db="EMBL/GenBank/DDBJ databases">
        <authorList>
            <person name="Roach M.J.R."/>
        </authorList>
    </citation>
    <scope>NUCLEOTIDE SEQUENCE</scope>
    <source>
        <strain evidence="11">CBS 1945</strain>
    </source>
</reference>
<organism evidence="11 12">
    <name type="scientific">Eeniella nana</name>
    <name type="common">Yeast</name>
    <name type="synonym">Brettanomyces nanus</name>
    <dbReference type="NCBI Taxonomy" id="13502"/>
    <lineage>
        <taxon>Eukaryota</taxon>
        <taxon>Fungi</taxon>
        <taxon>Dikarya</taxon>
        <taxon>Ascomycota</taxon>
        <taxon>Saccharomycotina</taxon>
        <taxon>Pichiomycetes</taxon>
        <taxon>Pichiales</taxon>
        <taxon>Pichiaceae</taxon>
        <taxon>Brettanomyces</taxon>
    </lineage>
</organism>
<feature type="compositionally biased region" description="Low complexity" evidence="9">
    <location>
        <begin position="298"/>
        <end position="312"/>
    </location>
</feature>
<evidence type="ECO:0000256" key="4">
    <source>
        <dbReference type="ARBA" id="ARBA00022884"/>
    </source>
</evidence>
<feature type="region of interest" description="Disordered" evidence="9">
    <location>
        <begin position="407"/>
        <end position="428"/>
    </location>
</feature>
<feature type="region of interest" description="Disordered" evidence="9">
    <location>
        <begin position="1"/>
        <end position="33"/>
    </location>
</feature>
<dbReference type="CDD" id="cd12253">
    <property type="entry name" value="RRM_PIN4_like"/>
    <property type="match status" value="1"/>
</dbReference>
<evidence type="ECO:0000256" key="9">
    <source>
        <dbReference type="SAM" id="MobiDB-lite"/>
    </source>
</evidence>
<feature type="region of interest" description="Disordered" evidence="9">
    <location>
        <begin position="73"/>
        <end position="173"/>
    </location>
</feature>
<name>A0A875SE44_EENNA</name>
<dbReference type="GO" id="GO:0005737">
    <property type="term" value="C:cytoplasm"/>
    <property type="evidence" value="ECO:0007669"/>
    <property type="project" value="UniProtKB-SubCell"/>
</dbReference>
<feature type="compositionally biased region" description="Low complexity" evidence="9">
    <location>
        <begin position="154"/>
        <end position="173"/>
    </location>
</feature>
<feature type="compositionally biased region" description="Low complexity" evidence="9">
    <location>
        <begin position="102"/>
        <end position="113"/>
    </location>
</feature>
<accession>A0A875SE44</accession>
<feature type="compositionally biased region" description="Low complexity" evidence="9">
    <location>
        <begin position="73"/>
        <end position="91"/>
    </location>
</feature>
<sequence>MPSHTSASLASSGNNRTDSSHDLDSTAANAGGPSTIASIVGTSVVGGGGGESATTIAGASAGTSSTVIPAVSTARRPSISSLSSASGYASSVTGDQPRVGVAATIGTPSTTGATTGGSILGSRVPSSRHPGSMTPLSQVTQLHASVTSHTSHGQQQSQQQQQQPPLSSSWLPQQQTNPLLNVTPWIEQQAQVSPMQNLSTYSDSQQAQLIQQAQLARAQQQLQQQQQQMQQQVTNLSLLTQTRAVPMNPSSTAGSISGSIATAGERQAPQPTGYAQYGNFPRSPATNNDTATARRENGNNNNNSNHISTSNHHGSHDEEIIPTAVVIKNIPFAIKKEQLLDFMAKINLPLPYAFNYHFDNGVFRGLAFANFNTTEETSLVVNLLNGREIGGRKLRVEYKKMLPPAERERIEREKRERRGQLEEQHRSASATSLVSMYSIASAPPSTNNLQYGGTPITAGVTNPGPRVAPERLYVNMSLSSQLQPPSGVDMNNPDALEIFTKLVLFRDESRTGVPTAAAELVFQAVSLSGNQRRMLSLLSQFLGLVESQENGFIVIRISPENMYQVAQNTGGTGAAGNVSSQIPPALMRSHSHSILNSASALSMNTGRYRQQSPRSVSQQASMLQQNSLASSQFGMNSFAAATQGTLGTLHHSASAASLNFPRQGGGFTAPPTPNPQRMAFGNNALTGGLNTGFTNFGNNFGTLFGSGSGSGSGAGTSSGLPAVNTAASFQPQGFNNPQLTGGSTMSTHTKGLDDLFVGMENLSFER</sequence>
<dbReference type="EMBL" id="CP064815">
    <property type="protein sequence ID" value="QPG76934.1"/>
    <property type="molecule type" value="Genomic_DNA"/>
</dbReference>
<dbReference type="OrthoDB" id="434258at2759"/>